<protein>
    <submittedName>
        <fullName evidence="1">Putative aquaporin</fullName>
    </submittedName>
</protein>
<name>A0A834TM36_9FABA</name>
<accession>A0A834TM36</accession>
<comment type="caution">
    <text evidence="1">The sequence shown here is derived from an EMBL/GenBank/DDBJ whole genome shotgun (WGS) entry which is preliminary data.</text>
</comment>
<reference evidence="1" key="1">
    <citation type="submission" date="2020-09" db="EMBL/GenBank/DDBJ databases">
        <title>Genome-Enabled Discovery of Anthraquinone Biosynthesis in Senna tora.</title>
        <authorList>
            <person name="Kang S.-H."/>
            <person name="Pandey R.P."/>
            <person name="Lee C.-M."/>
            <person name="Sim J.-S."/>
            <person name="Jeong J.-T."/>
            <person name="Choi B.-S."/>
            <person name="Jung M."/>
            <person name="Ginzburg D."/>
            <person name="Zhao K."/>
            <person name="Won S.Y."/>
            <person name="Oh T.-J."/>
            <person name="Yu Y."/>
            <person name="Kim N.-H."/>
            <person name="Lee O.R."/>
            <person name="Lee T.-H."/>
            <person name="Bashyal P."/>
            <person name="Kim T.-S."/>
            <person name="Lee W.-H."/>
            <person name="Kawkins C."/>
            <person name="Kim C.-K."/>
            <person name="Kim J.S."/>
            <person name="Ahn B.O."/>
            <person name="Rhee S.Y."/>
            <person name="Sohng J.K."/>
        </authorList>
    </citation>
    <scope>NUCLEOTIDE SEQUENCE</scope>
    <source>
        <tissue evidence="1">Leaf</tissue>
    </source>
</reference>
<dbReference type="EMBL" id="JAAIUW010000007">
    <property type="protein sequence ID" value="KAF7823405.1"/>
    <property type="molecule type" value="Genomic_DNA"/>
</dbReference>
<keyword evidence="2" id="KW-1185">Reference proteome</keyword>
<evidence type="ECO:0000313" key="1">
    <source>
        <dbReference type="EMBL" id="KAF7823405.1"/>
    </source>
</evidence>
<sequence>MAEALSTTWCSTKTPCWVNAGTSHRNGSQVYHEHSKPNWKRDVGVSGASLGIGGGEDGVDKDEGTDDFGTQSSAFVVAVLHEVGPTAVLVVVGLLEALGESCATDSAGTLAVDEDEDHATEGPGDAENSDAITLSAFLVGVDLAVVSDDGQDSDVEEKKSGYELRDHRSVQRPLGELIQVDQRRRGRVLVILRRRHRLRRFLNLDVFPH</sequence>
<proteinExistence type="predicted"/>
<dbReference type="AlphaFoldDB" id="A0A834TM36"/>
<gene>
    <name evidence="1" type="ORF">G2W53_021549</name>
</gene>
<dbReference type="Proteomes" id="UP000634136">
    <property type="component" value="Unassembled WGS sequence"/>
</dbReference>
<organism evidence="1 2">
    <name type="scientific">Senna tora</name>
    <dbReference type="NCBI Taxonomy" id="362788"/>
    <lineage>
        <taxon>Eukaryota</taxon>
        <taxon>Viridiplantae</taxon>
        <taxon>Streptophyta</taxon>
        <taxon>Embryophyta</taxon>
        <taxon>Tracheophyta</taxon>
        <taxon>Spermatophyta</taxon>
        <taxon>Magnoliopsida</taxon>
        <taxon>eudicotyledons</taxon>
        <taxon>Gunneridae</taxon>
        <taxon>Pentapetalae</taxon>
        <taxon>rosids</taxon>
        <taxon>fabids</taxon>
        <taxon>Fabales</taxon>
        <taxon>Fabaceae</taxon>
        <taxon>Caesalpinioideae</taxon>
        <taxon>Cassia clade</taxon>
        <taxon>Senna</taxon>
    </lineage>
</organism>
<evidence type="ECO:0000313" key="2">
    <source>
        <dbReference type="Proteomes" id="UP000634136"/>
    </source>
</evidence>